<sequence>MANGRVLTREEIEKAAITKAWKDENFKKDLTEKPHKALSQLGISVPEKIEIKVVEESARVLYLVLPVNPEELTDESLDSVAGGGACKGFCVHDVI</sequence>
<keyword evidence="1" id="KW-0479">Metal-binding</keyword>
<evidence type="ECO:0000259" key="2">
    <source>
        <dbReference type="Pfam" id="PF02979"/>
    </source>
</evidence>
<dbReference type="GO" id="GO:0046914">
    <property type="term" value="F:transition metal ion binding"/>
    <property type="evidence" value="ECO:0007669"/>
    <property type="project" value="InterPro"/>
</dbReference>
<accession>A0A2L2XHB7</accession>
<evidence type="ECO:0000313" key="4">
    <source>
        <dbReference type="Proteomes" id="UP000239549"/>
    </source>
</evidence>
<dbReference type="EMBL" id="BFAV01000182">
    <property type="protein sequence ID" value="GBF35757.1"/>
    <property type="molecule type" value="Genomic_DNA"/>
</dbReference>
<name>A0A2L2XHB7_9FIRM</name>
<dbReference type="NCBIfam" id="TIGR03793">
    <property type="entry name" value="leader_NHLP"/>
    <property type="match status" value="1"/>
</dbReference>
<protein>
    <submittedName>
        <fullName evidence="3">TOMM peptide</fullName>
    </submittedName>
</protein>
<evidence type="ECO:0000313" key="3">
    <source>
        <dbReference type="EMBL" id="GBF35757.1"/>
    </source>
</evidence>
<dbReference type="RefSeq" id="WP_104373794.1">
    <property type="nucleotide sequence ID" value="NZ_BFAV01000182.1"/>
</dbReference>
<feature type="domain" description="Nitrile hydratase alpha/Thiocyanate hydrolase gamma" evidence="2">
    <location>
        <begin position="21"/>
        <end position="72"/>
    </location>
</feature>
<gene>
    <name evidence="3" type="ORF">DCCM_4892</name>
</gene>
<dbReference type="Gene3D" id="3.90.330.10">
    <property type="entry name" value="Nitrile hydratase alpha /Thiocyanate hydrolase gamma"/>
    <property type="match status" value="1"/>
</dbReference>
<dbReference type="AlphaFoldDB" id="A0A2L2XHB7"/>
<dbReference type="OrthoDB" id="1809698at2"/>
<comment type="caution">
    <text evidence="3">The sequence shown here is derived from an EMBL/GenBank/DDBJ whole genome shotgun (WGS) entry which is preliminary data.</text>
</comment>
<proteinExistence type="predicted"/>
<dbReference type="Proteomes" id="UP000239549">
    <property type="component" value="Unassembled WGS sequence"/>
</dbReference>
<dbReference type="GO" id="GO:0003824">
    <property type="term" value="F:catalytic activity"/>
    <property type="evidence" value="ECO:0007669"/>
    <property type="project" value="InterPro"/>
</dbReference>
<evidence type="ECO:0000256" key="1">
    <source>
        <dbReference type="ARBA" id="ARBA00022723"/>
    </source>
</evidence>
<keyword evidence="4" id="KW-1185">Reference proteome</keyword>
<dbReference type="SUPFAM" id="SSF56209">
    <property type="entry name" value="Nitrile hydratase alpha chain"/>
    <property type="match status" value="1"/>
</dbReference>
<organism evidence="3 4">
    <name type="scientific">Desulfocucumis palustris</name>
    <dbReference type="NCBI Taxonomy" id="1898651"/>
    <lineage>
        <taxon>Bacteria</taxon>
        <taxon>Bacillati</taxon>
        <taxon>Bacillota</taxon>
        <taxon>Clostridia</taxon>
        <taxon>Eubacteriales</taxon>
        <taxon>Desulfocucumaceae</taxon>
        <taxon>Desulfocucumis</taxon>
    </lineage>
</organism>
<dbReference type="Pfam" id="PF02979">
    <property type="entry name" value="NHase_alpha"/>
    <property type="match status" value="1"/>
</dbReference>
<dbReference type="InterPro" id="IPR004232">
    <property type="entry name" value="CN_Hdrtase_a/SCN_Hdrlase_g"/>
</dbReference>
<reference evidence="4" key="1">
    <citation type="submission" date="2018-02" db="EMBL/GenBank/DDBJ databases">
        <title>Genome sequence of Desulfocucumis palustris strain NAW-5.</title>
        <authorList>
            <person name="Watanabe M."/>
            <person name="Kojima H."/>
            <person name="Fukui M."/>
        </authorList>
    </citation>
    <scope>NUCLEOTIDE SEQUENCE [LARGE SCALE GENOMIC DNA]</scope>
    <source>
        <strain evidence="4">NAW-5</strain>
    </source>
</reference>
<dbReference type="InterPro" id="IPR022513">
    <property type="entry name" value="TOMM_pelo"/>
</dbReference>
<dbReference type="InterPro" id="IPR036648">
    <property type="entry name" value="CN_Hdrase_a/SCN_Hdrase_g_sf"/>
</dbReference>